<dbReference type="Proteomes" id="UP001157418">
    <property type="component" value="Unassembled WGS sequence"/>
</dbReference>
<organism evidence="1 2">
    <name type="scientific">Lactuca virosa</name>
    <dbReference type="NCBI Taxonomy" id="75947"/>
    <lineage>
        <taxon>Eukaryota</taxon>
        <taxon>Viridiplantae</taxon>
        <taxon>Streptophyta</taxon>
        <taxon>Embryophyta</taxon>
        <taxon>Tracheophyta</taxon>
        <taxon>Spermatophyta</taxon>
        <taxon>Magnoliopsida</taxon>
        <taxon>eudicotyledons</taxon>
        <taxon>Gunneridae</taxon>
        <taxon>Pentapetalae</taxon>
        <taxon>asterids</taxon>
        <taxon>campanulids</taxon>
        <taxon>Asterales</taxon>
        <taxon>Asteraceae</taxon>
        <taxon>Cichorioideae</taxon>
        <taxon>Cichorieae</taxon>
        <taxon>Lactucinae</taxon>
        <taxon>Lactuca</taxon>
    </lineage>
</organism>
<protein>
    <submittedName>
        <fullName evidence="1">Uncharacterized protein</fullName>
    </submittedName>
</protein>
<dbReference type="AlphaFoldDB" id="A0AAU9PRC4"/>
<accession>A0AAU9PRC4</accession>
<keyword evidence="2" id="KW-1185">Reference proteome</keyword>
<comment type="caution">
    <text evidence="1">The sequence shown here is derived from an EMBL/GenBank/DDBJ whole genome shotgun (WGS) entry which is preliminary data.</text>
</comment>
<sequence>MAYLTLDVALMEDFIVTIREDLACLESRMRTMEVLLKRLMNDERNNNILLDIVSKEELSENICDVEYLLDVFKPEMRRKNEHLIDYMLILARNIKKKRGFLKTVMC</sequence>
<evidence type="ECO:0000313" key="2">
    <source>
        <dbReference type="Proteomes" id="UP001157418"/>
    </source>
</evidence>
<reference evidence="1 2" key="1">
    <citation type="submission" date="2022-01" db="EMBL/GenBank/DDBJ databases">
        <authorList>
            <person name="Xiong W."/>
            <person name="Schranz E."/>
        </authorList>
    </citation>
    <scope>NUCLEOTIDE SEQUENCE [LARGE SCALE GENOMIC DNA]</scope>
</reference>
<name>A0AAU9PRC4_9ASTR</name>
<proteinExistence type="predicted"/>
<dbReference type="EMBL" id="CAKMRJ010005745">
    <property type="protein sequence ID" value="CAH1452443.1"/>
    <property type="molecule type" value="Genomic_DNA"/>
</dbReference>
<evidence type="ECO:0000313" key="1">
    <source>
        <dbReference type="EMBL" id="CAH1452443.1"/>
    </source>
</evidence>
<gene>
    <name evidence="1" type="ORF">LVIROSA_LOCUS37739</name>
</gene>